<evidence type="ECO:0000313" key="3">
    <source>
        <dbReference type="Proteomes" id="UP000320386"/>
    </source>
</evidence>
<dbReference type="InterPro" id="IPR035093">
    <property type="entry name" value="RelE/ParE_toxin_dom_sf"/>
</dbReference>
<dbReference type="KEGG" id="mcad:Pan265_20110"/>
<keyword evidence="1" id="KW-1277">Toxin-antitoxin system</keyword>
<keyword evidence="3" id="KW-1185">Reference proteome</keyword>
<organism evidence="2 3">
    <name type="scientific">Mucisphaera calidilacus</name>
    <dbReference type="NCBI Taxonomy" id="2527982"/>
    <lineage>
        <taxon>Bacteria</taxon>
        <taxon>Pseudomonadati</taxon>
        <taxon>Planctomycetota</taxon>
        <taxon>Phycisphaerae</taxon>
        <taxon>Phycisphaerales</taxon>
        <taxon>Phycisphaeraceae</taxon>
        <taxon>Mucisphaera</taxon>
    </lineage>
</organism>
<accession>A0A518BYV2</accession>
<dbReference type="InterPro" id="IPR007712">
    <property type="entry name" value="RelE/ParE_toxin"/>
</dbReference>
<dbReference type="AlphaFoldDB" id="A0A518BYV2"/>
<sequence>MPHSYPLAEDLSALRGYPIRRTHYGDYTLYFRVLEDRARVEVLAFRHSRRQIPDRETD</sequence>
<reference evidence="2 3" key="1">
    <citation type="submission" date="2019-02" db="EMBL/GenBank/DDBJ databases">
        <title>Deep-cultivation of Planctomycetes and their phenomic and genomic characterization uncovers novel biology.</title>
        <authorList>
            <person name="Wiegand S."/>
            <person name="Jogler M."/>
            <person name="Boedeker C."/>
            <person name="Pinto D."/>
            <person name="Vollmers J."/>
            <person name="Rivas-Marin E."/>
            <person name="Kohn T."/>
            <person name="Peeters S.H."/>
            <person name="Heuer A."/>
            <person name="Rast P."/>
            <person name="Oberbeckmann S."/>
            <person name="Bunk B."/>
            <person name="Jeske O."/>
            <person name="Meyerdierks A."/>
            <person name="Storesund J.E."/>
            <person name="Kallscheuer N."/>
            <person name="Luecker S."/>
            <person name="Lage O.M."/>
            <person name="Pohl T."/>
            <person name="Merkel B.J."/>
            <person name="Hornburger P."/>
            <person name="Mueller R.-W."/>
            <person name="Bruemmer F."/>
            <person name="Labrenz M."/>
            <person name="Spormann A.M."/>
            <person name="Op den Camp H."/>
            <person name="Overmann J."/>
            <person name="Amann R."/>
            <person name="Jetten M.S.M."/>
            <person name="Mascher T."/>
            <person name="Medema M.H."/>
            <person name="Devos D.P."/>
            <person name="Kaster A.-K."/>
            <person name="Ovreas L."/>
            <person name="Rohde M."/>
            <person name="Galperin M.Y."/>
            <person name="Jogler C."/>
        </authorList>
    </citation>
    <scope>NUCLEOTIDE SEQUENCE [LARGE SCALE GENOMIC DNA]</scope>
    <source>
        <strain evidence="2 3">Pan265</strain>
    </source>
</reference>
<evidence type="ECO:0008006" key="4">
    <source>
        <dbReference type="Google" id="ProtNLM"/>
    </source>
</evidence>
<gene>
    <name evidence="2" type="ORF">Pan265_20110</name>
</gene>
<dbReference type="Gene3D" id="3.30.2310.20">
    <property type="entry name" value="RelE-like"/>
    <property type="match status" value="1"/>
</dbReference>
<proteinExistence type="predicted"/>
<dbReference type="Proteomes" id="UP000320386">
    <property type="component" value="Chromosome"/>
</dbReference>
<evidence type="ECO:0000256" key="1">
    <source>
        <dbReference type="ARBA" id="ARBA00022649"/>
    </source>
</evidence>
<dbReference type="EMBL" id="CP036280">
    <property type="protein sequence ID" value="QDU72148.1"/>
    <property type="molecule type" value="Genomic_DNA"/>
</dbReference>
<evidence type="ECO:0000313" key="2">
    <source>
        <dbReference type="EMBL" id="QDU72148.1"/>
    </source>
</evidence>
<name>A0A518BYV2_9BACT</name>
<dbReference type="Pfam" id="PF05016">
    <property type="entry name" value="ParE_toxin"/>
    <property type="match status" value="1"/>
</dbReference>
<protein>
    <recommendedName>
        <fullName evidence="4">Type II toxin-antitoxin system RelE/ParE family toxin</fullName>
    </recommendedName>
</protein>